<dbReference type="RefSeq" id="WP_139799789.1">
    <property type="nucleotide sequence ID" value="NZ_MVHM01000059.1"/>
</dbReference>
<comment type="caution">
    <text evidence="2">The sequence shown here is derived from an EMBL/GenBank/DDBJ whole genome shotgun (WGS) entry which is preliminary data.</text>
</comment>
<dbReference type="PANTHER" id="PTHR45527">
    <property type="entry name" value="NONRIBOSOMAL PEPTIDE SYNTHETASE"/>
    <property type="match status" value="1"/>
</dbReference>
<accession>A0AA91LSH3</accession>
<dbReference type="GO" id="GO:0031177">
    <property type="term" value="F:phosphopantetheine binding"/>
    <property type="evidence" value="ECO:0007669"/>
    <property type="project" value="TreeGrafter"/>
</dbReference>
<dbReference type="PANTHER" id="PTHR45527:SF14">
    <property type="entry name" value="PLIPASTATIN SYNTHASE SUBUNIT B"/>
    <property type="match status" value="1"/>
</dbReference>
<dbReference type="GO" id="GO:0003824">
    <property type="term" value="F:catalytic activity"/>
    <property type="evidence" value="ECO:0007669"/>
    <property type="project" value="InterPro"/>
</dbReference>
<dbReference type="InterPro" id="IPR001242">
    <property type="entry name" value="Condensation_dom"/>
</dbReference>
<evidence type="ECO:0000313" key="2">
    <source>
        <dbReference type="EMBL" id="ORA27769.1"/>
    </source>
</evidence>
<sequence>RALAGMPERLQLPTDRPYPSVADYRAASVAVEWPAELQQQVARVARAHNATSFMVIQAALAVLLSELSASSDVAVGFPIAGRRDPALDELVGFFVNTLVLRLDVAGDPTLAELLAQVRARSLEAFEHQDVPFEVLV</sequence>
<feature type="domain" description="Condensation" evidence="1">
    <location>
        <begin position="3"/>
        <end position="136"/>
    </location>
</feature>
<dbReference type="AlphaFoldDB" id="A0AA91LSH3"/>
<reference evidence="2 3" key="1">
    <citation type="submission" date="2016-12" db="EMBL/GenBank/DDBJ databases">
        <title>The new phylogeny of genus Mycobacterium.</title>
        <authorList>
            <person name="Tortoli E."/>
            <person name="Trovato A."/>
            <person name="Cirillo D.M."/>
        </authorList>
    </citation>
    <scope>NUCLEOTIDE SEQUENCE [LARGE SCALE GENOMIC DNA]</scope>
    <source>
        <strain evidence="2 3">DSM 44624</strain>
    </source>
</reference>
<name>A0AA91LSH3_9MYCO</name>
<evidence type="ECO:0000259" key="1">
    <source>
        <dbReference type="Pfam" id="PF00668"/>
    </source>
</evidence>
<gene>
    <name evidence="2" type="ORF">BST20_28850</name>
</gene>
<organism evidence="2 3">
    <name type="scientific">Mycobacterium branderi</name>
    <dbReference type="NCBI Taxonomy" id="43348"/>
    <lineage>
        <taxon>Bacteria</taxon>
        <taxon>Bacillati</taxon>
        <taxon>Actinomycetota</taxon>
        <taxon>Actinomycetes</taxon>
        <taxon>Mycobacteriales</taxon>
        <taxon>Mycobacteriaceae</taxon>
        <taxon>Mycobacterium</taxon>
    </lineage>
</organism>
<dbReference type="Gene3D" id="3.30.559.30">
    <property type="entry name" value="Nonribosomal peptide synthetase, condensation domain"/>
    <property type="match status" value="1"/>
</dbReference>
<dbReference type="SUPFAM" id="SSF52777">
    <property type="entry name" value="CoA-dependent acyltransferases"/>
    <property type="match status" value="1"/>
</dbReference>
<feature type="non-terminal residue" evidence="2">
    <location>
        <position position="136"/>
    </location>
</feature>
<proteinExistence type="predicted"/>
<dbReference type="GO" id="GO:0044550">
    <property type="term" value="P:secondary metabolite biosynthetic process"/>
    <property type="evidence" value="ECO:0007669"/>
    <property type="project" value="TreeGrafter"/>
</dbReference>
<evidence type="ECO:0000313" key="3">
    <source>
        <dbReference type="Proteomes" id="UP000192441"/>
    </source>
</evidence>
<dbReference type="GO" id="GO:0005829">
    <property type="term" value="C:cytosol"/>
    <property type="evidence" value="ECO:0007669"/>
    <property type="project" value="TreeGrafter"/>
</dbReference>
<protein>
    <recommendedName>
        <fullName evidence="1">Condensation domain-containing protein</fullName>
    </recommendedName>
</protein>
<feature type="non-terminal residue" evidence="2">
    <location>
        <position position="1"/>
    </location>
</feature>
<dbReference type="EMBL" id="MVHM01000059">
    <property type="protein sequence ID" value="ORA27769.1"/>
    <property type="molecule type" value="Genomic_DNA"/>
</dbReference>
<dbReference type="Pfam" id="PF00668">
    <property type="entry name" value="Condensation"/>
    <property type="match status" value="1"/>
</dbReference>
<dbReference type="GO" id="GO:0043041">
    <property type="term" value="P:amino acid activation for nonribosomal peptide biosynthetic process"/>
    <property type="evidence" value="ECO:0007669"/>
    <property type="project" value="TreeGrafter"/>
</dbReference>
<dbReference type="Proteomes" id="UP000192441">
    <property type="component" value="Unassembled WGS sequence"/>
</dbReference>